<reference evidence="1 2" key="1">
    <citation type="submission" date="2019-06" db="EMBL/GenBank/DDBJ databases">
        <title>Whole genome shotgun sequence of Glutamicibacter uratoxydans NBRC 15515.</title>
        <authorList>
            <person name="Hosoyama A."/>
            <person name="Uohara A."/>
            <person name="Ohji S."/>
            <person name="Ichikawa N."/>
        </authorList>
    </citation>
    <scope>NUCLEOTIDE SEQUENCE [LARGE SCALE GENOMIC DNA]</scope>
    <source>
        <strain evidence="1 2">NBRC 15515</strain>
    </source>
</reference>
<keyword evidence="2" id="KW-1185">Reference proteome</keyword>
<comment type="caution">
    <text evidence="1">The sequence shown here is derived from an EMBL/GenBank/DDBJ whole genome shotgun (WGS) entry which is preliminary data.</text>
</comment>
<dbReference type="EMBL" id="BJNY01000001">
    <property type="protein sequence ID" value="GED04594.1"/>
    <property type="molecule type" value="Genomic_DNA"/>
</dbReference>
<accession>A0A4Y4DL89</accession>
<proteinExistence type="predicted"/>
<evidence type="ECO:0000313" key="2">
    <source>
        <dbReference type="Proteomes" id="UP000316612"/>
    </source>
</evidence>
<protein>
    <recommendedName>
        <fullName evidence="3">DUF4240 domain-containing protein</fullName>
    </recommendedName>
</protein>
<evidence type="ECO:0008006" key="3">
    <source>
        <dbReference type="Google" id="ProtNLM"/>
    </source>
</evidence>
<dbReference type="RefSeq" id="WP_141360901.1">
    <property type="nucleotide sequence ID" value="NZ_BAAAJL010000007.1"/>
</dbReference>
<evidence type="ECO:0000313" key="1">
    <source>
        <dbReference type="EMBL" id="GED04594.1"/>
    </source>
</evidence>
<gene>
    <name evidence="1" type="ORF">AUR04nite_01260</name>
</gene>
<organism evidence="1 2">
    <name type="scientific">Glutamicibacter uratoxydans</name>
    <name type="common">Arthrobacter uratoxydans</name>
    <dbReference type="NCBI Taxonomy" id="43667"/>
    <lineage>
        <taxon>Bacteria</taxon>
        <taxon>Bacillati</taxon>
        <taxon>Actinomycetota</taxon>
        <taxon>Actinomycetes</taxon>
        <taxon>Micrococcales</taxon>
        <taxon>Micrococcaceae</taxon>
        <taxon>Glutamicibacter</taxon>
    </lineage>
</organism>
<name>A0A4Y4DL89_GLUUR</name>
<dbReference type="AlphaFoldDB" id="A0A4Y4DL89"/>
<sequence length="186" mass="20867">MTLSEHPETQELISHLFSGQSKKWGEYAWFALAAAGKVPTDLYDPDEDDYVDHIITMAALSTLAEWFDYDDDLSDFEASCDILMPKVQLSEFALGRYVERNGIDPYDSDGFPSASRAANEAVLDRTREVARELKDAIGESTLFTSLWAIANDDSISLPPSREDVDQVLNGEISSELGYRFDRLQNL</sequence>
<dbReference type="Proteomes" id="UP000316612">
    <property type="component" value="Unassembled WGS sequence"/>
</dbReference>